<feature type="transmembrane region" description="Helical" evidence="8">
    <location>
        <begin position="423"/>
        <end position="441"/>
    </location>
</feature>
<evidence type="ECO:0000256" key="3">
    <source>
        <dbReference type="ARBA" id="ARBA00022475"/>
    </source>
</evidence>
<keyword evidence="7 9" id="KW-0012">Acyltransferase</keyword>
<dbReference type="GO" id="GO:0005886">
    <property type="term" value="C:plasma membrane"/>
    <property type="evidence" value="ECO:0007669"/>
    <property type="project" value="UniProtKB-SubCell"/>
</dbReference>
<dbReference type="EMBL" id="CP001810">
    <property type="protein sequence ID" value="ADL33276.1"/>
    <property type="molecule type" value="Genomic_DNA"/>
</dbReference>
<keyword evidence="7 9" id="KW-0808">Transferase</keyword>
<keyword evidence="3 7" id="KW-1003">Cell membrane</keyword>
<dbReference type="Proteomes" id="UP000001299">
    <property type="component" value="Chromosome 1"/>
</dbReference>
<keyword evidence="5 8" id="KW-1133">Transmembrane helix</keyword>
<dbReference type="Pfam" id="PF03062">
    <property type="entry name" value="MBOAT"/>
    <property type="match status" value="1"/>
</dbReference>
<feature type="transmembrane region" description="Helical" evidence="8">
    <location>
        <begin position="91"/>
        <end position="114"/>
    </location>
</feature>
<dbReference type="STRING" id="515622.bpr_I0530"/>
<proteinExistence type="inferred from homology"/>
<dbReference type="AlphaFoldDB" id="E0S0F1"/>
<dbReference type="InterPro" id="IPR004299">
    <property type="entry name" value="MBOAT_fam"/>
</dbReference>
<dbReference type="InterPro" id="IPR024194">
    <property type="entry name" value="Ac/AlaTfrase_AlgI/DltB"/>
</dbReference>
<dbReference type="InterPro" id="IPR051085">
    <property type="entry name" value="MB_O-acyltransferase"/>
</dbReference>
<dbReference type="PANTHER" id="PTHR13285:SF18">
    <property type="entry name" value="PROTEIN-CYSTEINE N-PALMITOYLTRANSFERASE RASP"/>
    <property type="match status" value="1"/>
</dbReference>
<keyword evidence="4 8" id="KW-0812">Transmembrane</keyword>
<protein>
    <submittedName>
        <fullName evidence="9">Acyltransferase MBOAT family</fullName>
    </submittedName>
</protein>
<feature type="transmembrane region" description="Helical" evidence="8">
    <location>
        <begin position="29"/>
        <end position="60"/>
    </location>
</feature>
<evidence type="ECO:0000256" key="6">
    <source>
        <dbReference type="ARBA" id="ARBA00023136"/>
    </source>
</evidence>
<keyword evidence="10" id="KW-1185">Reference proteome</keyword>
<evidence type="ECO:0000313" key="10">
    <source>
        <dbReference type="Proteomes" id="UP000001299"/>
    </source>
</evidence>
<dbReference type="HOGENOM" id="CLU_025255_0_1_9"/>
<dbReference type="eggNOG" id="COG1696">
    <property type="taxonomic scope" value="Bacteria"/>
</dbReference>
<reference evidence="9 10" key="1">
    <citation type="journal article" date="2010" name="PLoS ONE">
        <title>The glycobiome of the rumen bacterium Butyrivibrio proteoclasticus B316(T) highlights adaptation to a polysaccharide-rich environment.</title>
        <authorList>
            <person name="Kelly W.J."/>
            <person name="Leahy S.C."/>
            <person name="Altermann E."/>
            <person name="Yeoman C.J."/>
            <person name="Dunne J.C."/>
            <person name="Kong Z."/>
            <person name="Pacheco D.M."/>
            <person name="Li D."/>
            <person name="Noel S.J."/>
            <person name="Moon C.D."/>
            <person name="Cookson A.L."/>
            <person name="Attwood G.T."/>
        </authorList>
    </citation>
    <scope>NUCLEOTIDE SEQUENCE [LARGE SCALE GENOMIC DNA]</scope>
    <source>
        <strain evidence="10">ATCC 51982 / DSM 14932 / B316</strain>
    </source>
</reference>
<sequence length="491" mass="55422">MQVTSFSFLFFVLIIAALCYCLPRKFRYILLLLASIGFYVSLDVIGCIVLLVSILTTYAAGLMLDKNTSRLDAEGSDNADHKSSSGTSDNIIFAGCIILNIAILAAFKYLGFFFGREDSAISIVAPIGISFYILKAVSYLIDVKRGTIRAEKNIAKYALYVSFFTQIVSGPIDRAGNLIPQFNYPVTVDLDRLRDGFMQMLWGYFMKLVLADRLAIFVKDVYDNPAAGTITFIATLFYTFEIYCDFAGYSHIVIGASRILGIDICNNFDAPYLSGSIAEFWRRWHISLSSWLKDYVYIPLGGNRKGVWRKYLNILIVFAVSGLWHGTGWTFIVWGLLHGLYQVIGYLLMPIRNFLANTFKVDRKSFAHRLFKTVFTFLLVNLAWVFFRADSVIDAISIIVKSLSVTPWVLTNGELFKHGIDEANMLLLVVGLVIVFITDLMNNQGTVIRDKIARQSWWLRWLIMIAAILVIAVCGIWGPGYNASSFIYQQF</sequence>
<keyword evidence="6 7" id="KW-0472">Membrane</keyword>
<evidence type="ECO:0000256" key="8">
    <source>
        <dbReference type="SAM" id="Phobius"/>
    </source>
</evidence>
<evidence type="ECO:0000256" key="2">
    <source>
        <dbReference type="ARBA" id="ARBA00010323"/>
    </source>
</evidence>
<evidence type="ECO:0000313" key="9">
    <source>
        <dbReference type="EMBL" id="ADL33276.1"/>
    </source>
</evidence>
<gene>
    <name evidence="9" type="ordered locus">bpr_I0530</name>
</gene>
<feature type="transmembrane region" description="Helical" evidence="8">
    <location>
        <begin position="461"/>
        <end position="481"/>
    </location>
</feature>
<accession>E0S0F1</accession>
<evidence type="ECO:0000256" key="7">
    <source>
        <dbReference type="PIRNR" id="PIRNR016636"/>
    </source>
</evidence>
<evidence type="ECO:0000256" key="5">
    <source>
        <dbReference type="ARBA" id="ARBA00022989"/>
    </source>
</evidence>
<evidence type="ECO:0000256" key="1">
    <source>
        <dbReference type="ARBA" id="ARBA00004651"/>
    </source>
</evidence>
<dbReference type="RefSeq" id="WP_013279933.1">
    <property type="nucleotide sequence ID" value="NC_014387.1"/>
</dbReference>
<feature type="transmembrane region" description="Helical" evidence="8">
    <location>
        <begin position="331"/>
        <end position="349"/>
    </location>
</feature>
<evidence type="ECO:0000256" key="4">
    <source>
        <dbReference type="ARBA" id="ARBA00022692"/>
    </source>
</evidence>
<dbReference type="KEGG" id="bpb:bpr_I0530"/>
<dbReference type="GO" id="GO:0042121">
    <property type="term" value="P:alginic acid biosynthetic process"/>
    <property type="evidence" value="ECO:0007669"/>
    <property type="project" value="InterPro"/>
</dbReference>
<dbReference type="PIRSF" id="PIRSF016636">
    <property type="entry name" value="AlgI_DltB"/>
    <property type="match status" value="1"/>
</dbReference>
<comment type="similarity">
    <text evidence="2 7">Belongs to the membrane-bound acyltransferase family.</text>
</comment>
<feature type="transmembrane region" description="Helical" evidence="8">
    <location>
        <begin position="120"/>
        <end position="141"/>
    </location>
</feature>
<organism evidence="9 10">
    <name type="scientific">Butyrivibrio proteoclasticus (strain ATCC 51982 / DSM 14932 / B316)</name>
    <name type="common">Clostridium proteoclasticum</name>
    <dbReference type="NCBI Taxonomy" id="515622"/>
    <lineage>
        <taxon>Bacteria</taxon>
        <taxon>Bacillati</taxon>
        <taxon>Bacillota</taxon>
        <taxon>Clostridia</taxon>
        <taxon>Lachnospirales</taxon>
        <taxon>Lachnospiraceae</taxon>
        <taxon>Butyrivibrio</taxon>
    </lineage>
</organism>
<dbReference type="PANTHER" id="PTHR13285">
    <property type="entry name" value="ACYLTRANSFERASE"/>
    <property type="match status" value="1"/>
</dbReference>
<dbReference type="PIRSF" id="PIRSF500217">
    <property type="entry name" value="AlgI"/>
    <property type="match status" value="1"/>
</dbReference>
<dbReference type="InterPro" id="IPR028362">
    <property type="entry name" value="AlgI"/>
</dbReference>
<name>E0S0F1_BUTPB</name>
<feature type="transmembrane region" description="Helical" evidence="8">
    <location>
        <begin position="307"/>
        <end position="325"/>
    </location>
</feature>
<dbReference type="GO" id="GO:0016746">
    <property type="term" value="F:acyltransferase activity"/>
    <property type="evidence" value="ECO:0007669"/>
    <property type="project" value="UniProtKB-KW"/>
</dbReference>
<comment type="subcellular location">
    <subcellularLocation>
        <location evidence="1">Cell membrane</location>
        <topology evidence="1">Multi-pass membrane protein</topology>
    </subcellularLocation>
</comment>